<dbReference type="InterPro" id="IPR005178">
    <property type="entry name" value="Ostalpha/TMEM184C"/>
</dbReference>
<keyword evidence="2 6" id="KW-0812">Transmembrane</keyword>
<proteinExistence type="predicted"/>
<comment type="subcellular location">
    <subcellularLocation>
        <location evidence="1">Membrane</location>
        <topology evidence="1">Multi-pass membrane protein</topology>
    </subcellularLocation>
</comment>
<accession>A0A9P6JKN5</accession>
<feature type="transmembrane region" description="Helical" evidence="6">
    <location>
        <begin position="260"/>
        <end position="280"/>
    </location>
</feature>
<dbReference type="Proteomes" id="UP000807306">
    <property type="component" value="Unassembled WGS sequence"/>
</dbReference>
<feature type="region of interest" description="Disordered" evidence="5">
    <location>
        <begin position="551"/>
        <end position="573"/>
    </location>
</feature>
<protein>
    <submittedName>
        <fullName evidence="7">Organic solute transporter Ostalpha-domain-containing protein</fullName>
    </submittedName>
</protein>
<feature type="region of interest" description="Disordered" evidence="5">
    <location>
        <begin position="737"/>
        <end position="829"/>
    </location>
</feature>
<name>A0A9P6JKN5_9AGAR</name>
<reference evidence="7" key="1">
    <citation type="submission" date="2020-11" db="EMBL/GenBank/DDBJ databases">
        <authorList>
            <consortium name="DOE Joint Genome Institute"/>
            <person name="Ahrendt S."/>
            <person name="Riley R."/>
            <person name="Andreopoulos W."/>
            <person name="Labutti K."/>
            <person name="Pangilinan J."/>
            <person name="Ruiz-Duenas F.J."/>
            <person name="Barrasa J.M."/>
            <person name="Sanchez-Garcia M."/>
            <person name="Camarero S."/>
            <person name="Miyauchi S."/>
            <person name="Serrano A."/>
            <person name="Linde D."/>
            <person name="Babiker R."/>
            <person name="Drula E."/>
            <person name="Ayuso-Fernandez I."/>
            <person name="Pacheco R."/>
            <person name="Padilla G."/>
            <person name="Ferreira P."/>
            <person name="Barriuso J."/>
            <person name="Kellner H."/>
            <person name="Castanera R."/>
            <person name="Alfaro M."/>
            <person name="Ramirez L."/>
            <person name="Pisabarro A.G."/>
            <person name="Kuo A."/>
            <person name="Tritt A."/>
            <person name="Lipzen A."/>
            <person name="He G."/>
            <person name="Yan M."/>
            <person name="Ng V."/>
            <person name="Cullen D."/>
            <person name="Martin F."/>
            <person name="Rosso M.-N."/>
            <person name="Henrissat B."/>
            <person name="Hibbett D."/>
            <person name="Martinez A.T."/>
            <person name="Grigoriev I.V."/>
        </authorList>
    </citation>
    <scope>NUCLEOTIDE SEQUENCE</scope>
    <source>
        <strain evidence="7">CBS 506.95</strain>
    </source>
</reference>
<dbReference type="AlphaFoldDB" id="A0A9P6JKN5"/>
<evidence type="ECO:0000256" key="4">
    <source>
        <dbReference type="ARBA" id="ARBA00023136"/>
    </source>
</evidence>
<feature type="compositionally biased region" description="Polar residues" evidence="5">
    <location>
        <begin position="631"/>
        <end position="644"/>
    </location>
</feature>
<evidence type="ECO:0000256" key="6">
    <source>
        <dbReference type="SAM" id="Phobius"/>
    </source>
</evidence>
<evidence type="ECO:0000313" key="7">
    <source>
        <dbReference type="EMBL" id="KAF9524015.1"/>
    </source>
</evidence>
<feature type="transmembrane region" description="Helical" evidence="6">
    <location>
        <begin position="107"/>
        <end position="124"/>
    </location>
</feature>
<dbReference type="Pfam" id="PF03619">
    <property type="entry name" value="Solute_trans_a"/>
    <property type="match status" value="1"/>
</dbReference>
<organism evidence="7 8">
    <name type="scientific">Crepidotus variabilis</name>
    <dbReference type="NCBI Taxonomy" id="179855"/>
    <lineage>
        <taxon>Eukaryota</taxon>
        <taxon>Fungi</taxon>
        <taxon>Dikarya</taxon>
        <taxon>Basidiomycota</taxon>
        <taxon>Agaricomycotina</taxon>
        <taxon>Agaricomycetes</taxon>
        <taxon>Agaricomycetidae</taxon>
        <taxon>Agaricales</taxon>
        <taxon>Agaricineae</taxon>
        <taxon>Crepidotaceae</taxon>
        <taxon>Crepidotus</taxon>
    </lineage>
</organism>
<feature type="transmembrane region" description="Helical" evidence="6">
    <location>
        <begin position="73"/>
        <end position="95"/>
    </location>
</feature>
<feature type="transmembrane region" description="Helical" evidence="6">
    <location>
        <begin position="218"/>
        <end position="240"/>
    </location>
</feature>
<evidence type="ECO:0000256" key="1">
    <source>
        <dbReference type="ARBA" id="ARBA00004141"/>
    </source>
</evidence>
<dbReference type="SMART" id="SM01417">
    <property type="entry name" value="Solute_trans_a"/>
    <property type="match status" value="1"/>
</dbReference>
<dbReference type="PANTHER" id="PTHR23423">
    <property type="entry name" value="ORGANIC SOLUTE TRANSPORTER-RELATED"/>
    <property type="match status" value="1"/>
</dbReference>
<keyword evidence="8" id="KW-1185">Reference proteome</keyword>
<comment type="caution">
    <text evidence="7">The sequence shown here is derived from an EMBL/GenBank/DDBJ whole genome shotgun (WGS) entry which is preliminary data.</text>
</comment>
<evidence type="ECO:0000256" key="5">
    <source>
        <dbReference type="SAM" id="MobiDB-lite"/>
    </source>
</evidence>
<sequence>MAENTTETHTLERCYKHVAPNPPPLIQNGSLHIQTHHIGFIVSGAFAVMASIVSFWLISKHLQWYHNKREQRYIVRLLFMVPLYAVISFASFFFWNQATPLVLVRDAYESIVLTAFFYLLLMYLSHDPEEQKRIFLKRGLSKQADRNAIQRGVPLQQWCFPLGFIKWKPADGLYFLQLMKWAVLQYCVIRPVSTLASVVLDNIGLYCEASWSPGWGHIWLVLVVSISVSVAMYCLIQLYVVVGEELAPHQPLLKLFSVKAVVFLTFWQATLLGVLAMFSVIKATQYMTVEDVNIGIGTVLETSEMMLFAFLHIKAFTYKPYKEIAVKAARRGKPECTPQWRALGHAMDFRETFREIWVGCKYMFDKMRGKEPKYDRGAMRNAHYEVAFGRSRFQQPESELVQKEKKIDGKELGTQGTATLPVVEIEVDKETEVDLDGSKQWLGLGKHERYGLHPQREKSEGLEAQINYELERRGLPQLSNENLAVPNPDYPPKKAIPWWRSLYDRISQSGPDPEGSSGSLERESFLRRSTSKRLFHRVSKIQTTPLDFPLPEDLNPSIDDHPPRSLLKPFYKARPPRSPTYVYDHDFIHSPSPINNLDEDSPMLPLAYVGDGYSRVNGKRDYDTRGRYPANHNSPPQASSSPSRNLRPKRDSKPPQGNHTEYNRASIGAVYHDPYEASGPTSSRAPRSSSKKHQSRPPPRELKPAVLPSTHPPPRSWYVPSREALVFPAALGPNSPISQLPEAGPPAIFSQPYARSPQQPGPANYSPFSTGQEEYTPVLTPSKRRSVHRREAANPPLSPLGSPPRRGPLNSSSPSAQARYPGLPASVSISGSHNVHQAMYIKQPWKDDSPFNDPHELA</sequence>
<dbReference type="GO" id="GO:0016020">
    <property type="term" value="C:membrane"/>
    <property type="evidence" value="ECO:0007669"/>
    <property type="project" value="UniProtKB-SubCell"/>
</dbReference>
<gene>
    <name evidence="7" type="ORF">CPB83DRAFT_861935</name>
</gene>
<evidence type="ECO:0000313" key="8">
    <source>
        <dbReference type="Proteomes" id="UP000807306"/>
    </source>
</evidence>
<feature type="region of interest" description="Disordered" evidence="5">
    <location>
        <begin position="608"/>
        <end position="718"/>
    </location>
</feature>
<dbReference type="OrthoDB" id="5348404at2759"/>
<feature type="compositionally biased region" description="Pro residues" evidence="5">
    <location>
        <begin position="796"/>
        <end position="806"/>
    </location>
</feature>
<feature type="compositionally biased region" description="Polar residues" evidence="5">
    <location>
        <begin position="679"/>
        <end position="688"/>
    </location>
</feature>
<feature type="transmembrane region" description="Helical" evidence="6">
    <location>
        <begin position="38"/>
        <end position="58"/>
    </location>
</feature>
<evidence type="ECO:0000256" key="2">
    <source>
        <dbReference type="ARBA" id="ARBA00022692"/>
    </source>
</evidence>
<keyword evidence="3 6" id="KW-1133">Transmembrane helix</keyword>
<keyword evidence="4 6" id="KW-0472">Membrane</keyword>
<dbReference type="EMBL" id="MU157906">
    <property type="protein sequence ID" value="KAF9524015.1"/>
    <property type="molecule type" value="Genomic_DNA"/>
</dbReference>
<evidence type="ECO:0000256" key="3">
    <source>
        <dbReference type="ARBA" id="ARBA00022989"/>
    </source>
</evidence>